<feature type="transmembrane region" description="Helical" evidence="1">
    <location>
        <begin position="288"/>
        <end position="311"/>
    </location>
</feature>
<feature type="transmembrane region" description="Helical" evidence="1">
    <location>
        <begin position="181"/>
        <end position="199"/>
    </location>
</feature>
<comment type="caution">
    <text evidence="3">The sequence shown here is derived from an EMBL/GenBank/DDBJ whole genome shotgun (WGS) entry which is preliminary data.</text>
</comment>
<reference evidence="3 4" key="1">
    <citation type="submission" date="2019-07" db="EMBL/GenBank/DDBJ databases">
        <title>Draft genome sequence of Brevibacterium aurantiacum XU54 isolated from Xinjiang China.</title>
        <authorList>
            <person name="Xu X."/>
        </authorList>
    </citation>
    <scope>NUCLEOTIDE SEQUENCE [LARGE SCALE GENOMIC DNA]</scope>
    <source>
        <strain evidence="3 4">XU54</strain>
    </source>
</reference>
<organism evidence="3 4">
    <name type="scientific">Brevibacterium aurantiacum</name>
    <dbReference type="NCBI Taxonomy" id="273384"/>
    <lineage>
        <taxon>Bacteria</taxon>
        <taxon>Bacillati</taxon>
        <taxon>Actinomycetota</taxon>
        <taxon>Actinomycetes</taxon>
        <taxon>Micrococcales</taxon>
        <taxon>Brevibacteriaceae</taxon>
        <taxon>Brevibacterium</taxon>
    </lineage>
</organism>
<keyword evidence="4" id="KW-1185">Reference proteome</keyword>
<dbReference type="EMBL" id="VLTK01000002">
    <property type="protein sequence ID" value="TSI18601.1"/>
    <property type="molecule type" value="Genomic_DNA"/>
</dbReference>
<feature type="transmembrane region" description="Helical" evidence="1">
    <location>
        <begin position="454"/>
        <end position="472"/>
    </location>
</feature>
<dbReference type="AlphaFoldDB" id="A0A556CME3"/>
<evidence type="ECO:0000313" key="4">
    <source>
        <dbReference type="Proteomes" id="UP000316406"/>
    </source>
</evidence>
<feature type="transmembrane region" description="Helical" evidence="1">
    <location>
        <begin position="59"/>
        <end position="80"/>
    </location>
</feature>
<dbReference type="RefSeq" id="WP_143921154.1">
    <property type="nucleotide sequence ID" value="NZ_VLTK01000002.1"/>
</dbReference>
<dbReference type="OrthoDB" id="1864733at2"/>
<feature type="transmembrane region" description="Helical" evidence="1">
    <location>
        <begin position="27"/>
        <end position="47"/>
    </location>
</feature>
<dbReference type="Pfam" id="PF06808">
    <property type="entry name" value="DctM"/>
    <property type="match status" value="1"/>
</dbReference>
<dbReference type="InterPro" id="IPR010656">
    <property type="entry name" value="DctM"/>
</dbReference>
<feature type="transmembrane region" description="Helical" evidence="1">
    <location>
        <begin position="100"/>
        <end position="130"/>
    </location>
</feature>
<feature type="transmembrane region" description="Helical" evidence="1">
    <location>
        <begin position="362"/>
        <end position="382"/>
    </location>
</feature>
<keyword evidence="1" id="KW-0472">Membrane</keyword>
<accession>A0A556CME3</accession>
<dbReference type="Proteomes" id="UP000316406">
    <property type="component" value="Unassembled WGS sequence"/>
</dbReference>
<feature type="domain" description="TRAP C4-dicarboxylate transport system permease DctM subunit" evidence="2">
    <location>
        <begin position="26"/>
        <end position="470"/>
    </location>
</feature>
<feature type="transmembrane region" description="Helical" evidence="1">
    <location>
        <begin position="424"/>
        <end position="442"/>
    </location>
</feature>
<feature type="transmembrane region" description="Helical" evidence="1">
    <location>
        <begin position="247"/>
        <end position="268"/>
    </location>
</feature>
<proteinExistence type="predicted"/>
<feature type="transmembrane region" description="Helical" evidence="1">
    <location>
        <begin position="142"/>
        <end position="161"/>
    </location>
</feature>
<evidence type="ECO:0000259" key="2">
    <source>
        <dbReference type="Pfam" id="PF06808"/>
    </source>
</evidence>
<gene>
    <name evidence="3" type="ORF">FO013_03340</name>
</gene>
<evidence type="ECO:0000313" key="3">
    <source>
        <dbReference type="EMBL" id="TSI18601.1"/>
    </source>
</evidence>
<keyword evidence="1" id="KW-0812">Transmembrane</keyword>
<sequence length="473" mass="49639">MIVVIGSLVVLFAIALIKKIPYIGGNIQVALLGGGLAAALLSGMAPLSYIQATIDGIDTLAWVIALSIFGSIYAETQVRIGAMDTTMSFLRILFGRSPRGLIAATFVTLTLAGSLLGDAIAAATVIGFLVIHSLAEMKIKPAQIGMIILLGASLGSIMPPISQAVYLAASLVDTDPDPVTLWSYLTVTIGVILAILESFRFVRRPRIPGTDSSAEFDPGGSFTTVAAVHEAQETRFSQLRTLGRERWASMIPLAVLVVIVLLKTGLGYDIFAEIPGIKQATAWMNTVPILAGLAFPVVMAIIVATVVSFFFKKVRREPMTTVRKGLKNVRQTVAIQLCAAFLIGCFYESGAVDTVSAMAEHVAGSGVAVISTIALMILGMLIGSQTAAQTVVVPFASPILENAGVDPTNIAVGMSHIAASSQNLPPVGLTAFVVCGLVGATLKTKVDPVKVMVLALPNSMYFIILGLLFLLLG</sequence>
<protein>
    <submittedName>
        <fullName evidence="3">TRAP transporter large permease subunit</fullName>
    </submittedName>
</protein>
<feature type="transmembrane region" description="Helical" evidence="1">
    <location>
        <begin position="332"/>
        <end position="350"/>
    </location>
</feature>
<evidence type="ECO:0000256" key="1">
    <source>
        <dbReference type="SAM" id="Phobius"/>
    </source>
</evidence>
<keyword evidence="1" id="KW-1133">Transmembrane helix</keyword>
<name>A0A556CME3_BREAU</name>